<dbReference type="PROSITE" id="PS51318">
    <property type="entry name" value="TAT"/>
    <property type="match status" value="1"/>
</dbReference>
<protein>
    <submittedName>
        <fullName evidence="1">Uncharacterized protein</fullName>
    </submittedName>
</protein>
<gene>
    <name evidence="1" type="ORF">HPC72_04565</name>
</gene>
<keyword evidence="2" id="KW-1185">Reference proteome</keyword>
<dbReference type="AlphaFoldDB" id="A0A6M8AXF7"/>
<evidence type="ECO:0000313" key="1">
    <source>
        <dbReference type="EMBL" id="QKD78864.1"/>
    </source>
</evidence>
<dbReference type="Proteomes" id="UP000504752">
    <property type="component" value="Chromosome"/>
</dbReference>
<dbReference type="KEGG" id="amam:HPC72_04565"/>
<accession>A0A6M8AXF7</accession>
<dbReference type="InterPro" id="IPR006311">
    <property type="entry name" value="TAT_signal"/>
</dbReference>
<dbReference type="RefSeq" id="WP_159523489.1">
    <property type="nucleotide sequence ID" value="NZ_CP053642.1"/>
</dbReference>
<name>A0A6M8AXF7_9ACTO</name>
<sequence length="82" mass="8031">MRVRRPQIAIFPPAPPSLSRRTALTGVAALPVAALLAACSSGQAPSSARGAAATGASEPTAVDETRALAVLAAWGASLVPAA</sequence>
<organism evidence="1 2">
    <name type="scientific">Actinomyces marmotae</name>
    <dbReference type="NCBI Taxonomy" id="2737173"/>
    <lineage>
        <taxon>Bacteria</taxon>
        <taxon>Bacillati</taxon>
        <taxon>Actinomycetota</taxon>
        <taxon>Actinomycetes</taxon>
        <taxon>Actinomycetales</taxon>
        <taxon>Actinomycetaceae</taxon>
        <taxon>Actinomyces</taxon>
    </lineage>
</organism>
<dbReference type="EMBL" id="CP053642">
    <property type="protein sequence ID" value="QKD78864.1"/>
    <property type="molecule type" value="Genomic_DNA"/>
</dbReference>
<proteinExistence type="predicted"/>
<evidence type="ECO:0000313" key="2">
    <source>
        <dbReference type="Proteomes" id="UP000504752"/>
    </source>
</evidence>
<reference evidence="1 2" key="1">
    <citation type="submission" date="2020-05" db="EMBL/GenBank/DDBJ databases">
        <title>Actinomyces sp. zg-325.</title>
        <authorList>
            <person name="Yang C."/>
        </authorList>
    </citation>
    <scope>NUCLEOTIDE SEQUENCE [LARGE SCALE GENOMIC DNA]</scope>
    <source>
        <strain evidence="2">zg-325</strain>
    </source>
</reference>